<comment type="caution">
    <text evidence="3">The sequence shown here is derived from an EMBL/GenBank/DDBJ whole genome shotgun (WGS) entry which is preliminary data.</text>
</comment>
<protein>
    <submittedName>
        <fullName evidence="3">Transporter</fullName>
    </submittedName>
</protein>
<dbReference type="EMBL" id="SRXU01000001">
    <property type="protein sequence ID" value="TGX46579.1"/>
    <property type="molecule type" value="Genomic_DNA"/>
</dbReference>
<dbReference type="InterPro" id="IPR011250">
    <property type="entry name" value="OMP/PagP_B-barrel"/>
</dbReference>
<dbReference type="OrthoDB" id="5297564at2"/>
<evidence type="ECO:0000313" key="4">
    <source>
        <dbReference type="Proteomes" id="UP000309848"/>
    </source>
</evidence>
<organism evidence="3 4">
    <name type="scientific">Sphingomonas naasensis</name>
    <dbReference type="NCBI Taxonomy" id="1344951"/>
    <lineage>
        <taxon>Bacteria</taxon>
        <taxon>Pseudomonadati</taxon>
        <taxon>Pseudomonadota</taxon>
        <taxon>Alphaproteobacteria</taxon>
        <taxon>Sphingomonadales</taxon>
        <taxon>Sphingomonadaceae</taxon>
        <taxon>Sphingomonas</taxon>
    </lineage>
</organism>
<evidence type="ECO:0000256" key="1">
    <source>
        <dbReference type="SAM" id="Coils"/>
    </source>
</evidence>
<proteinExistence type="predicted"/>
<gene>
    <name evidence="3" type="ORF">E5A74_03400</name>
</gene>
<dbReference type="SUPFAM" id="SSF56925">
    <property type="entry name" value="OMPA-like"/>
    <property type="match status" value="1"/>
</dbReference>
<feature type="coiled-coil region" evidence="1">
    <location>
        <begin position="15"/>
        <end position="42"/>
    </location>
</feature>
<feature type="compositionally biased region" description="Low complexity" evidence="2">
    <location>
        <begin position="82"/>
        <end position="96"/>
    </location>
</feature>
<reference evidence="3 4" key="1">
    <citation type="submission" date="2019-04" db="EMBL/GenBank/DDBJ databases">
        <title>Sphingomonas psychrotolerans sp. nov., isolated from soil in the Tianshan Mountains, Xinjiang, China.</title>
        <authorList>
            <person name="Luo Y."/>
            <person name="Sheng H."/>
        </authorList>
    </citation>
    <scope>NUCLEOTIDE SEQUENCE [LARGE SCALE GENOMIC DNA]</scope>
    <source>
        <strain evidence="3 4">KIS18-15</strain>
    </source>
</reference>
<feature type="region of interest" description="Disordered" evidence="2">
    <location>
        <begin position="82"/>
        <end position="106"/>
    </location>
</feature>
<sequence>MSLSAVCARPANAQAQDLGERVRALEELVARQADELSEQRALLVQQEARIEALSLPNDELVTYRGAGIGAMEARGAAIAAQTTQATPSPQAAPSAPVGEAPQEQRDLKAEVAAVPQEQGVLTPAGHFVLDPIFDYTQSATDRLVFRGFELIPGIQVGLIEASRARRDSLAPTLALRYGITSRLEIEGRLPYMHRYDRIQVAQQRDQGIVRTIALKDSSFGDAELALRYQINDAHGQDPIFVGSIRVKSDTGQGPFDIGYDSFGVATGLATGSGFWGVQPGLSFLLPSDPVVIFGGSTYLWHLGRDIDKTVGGAFVGHVDPGDAISANLGFGFALNPRFSFSLGYRHSYIFKTTTEIGDIVAESLPLQIGSLSLGMSYRLNTRVTANVGFEFGMTEDAPDVGITIRLPTMF</sequence>
<dbReference type="Proteomes" id="UP000309848">
    <property type="component" value="Unassembled WGS sequence"/>
</dbReference>
<name>A0A4S1WT29_9SPHN</name>
<dbReference type="AlphaFoldDB" id="A0A4S1WT29"/>
<accession>A0A4S1WT29</accession>
<evidence type="ECO:0000256" key="2">
    <source>
        <dbReference type="SAM" id="MobiDB-lite"/>
    </source>
</evidence>
<keyword evidence="1" id="KW-0175">Coiled coil</keyword>
<keyword evidence="4" id="KW-1185">Reference proteome</keyword>
<evidence type="ECO:0000313" key="3">
    <source>
        <dbReference type="EMBL" id="TGX46579.1"/>
    </source>
</evidence>